<proteinExistence type="predicted"/>
<dbReference type="SUPFAM" id="SSF75011">
    <property type="entry name" value="3-carboxy-cis,cis-mucoante lactonizing enzyme"/>
    <property type="match status" value="1"/>
</dbReference>
<evidence type="ECO:0000313" key="2">
    <source>
        <dbReference type="Proteomes" id="UP000070457"/>
    </source>
</evidence>
<dbReference type="EMBL" id="JYNZ01000003">
    <property type="protein sequence ID" value="KXK26444.1"/>
    <property type="molecule type" value="Genomic_DNA"/>
</dbReference>
<reference evidence="1 2" key="1">
    <citation type="submission" date="2015-02" db="EMBL/GenBank/DDBJ databases">
        <title>Improved understanding of the partial-nitritation anammox process through 23 genomes representing the majority of the microbial community.</title>
        <authorList>
            <person name="Speth D.R."/>
            <person name="In T Zandt M."/>
            <person name="Guerrero Cruz S."/>
            <person name="Jetten M.S."/>
            <person name="Dutilh B.E."/>
        </authorList>
    </citation>
    <scope>NUCLEOTIDE SEQUENCE [LARGE SCALE GENOMIC DNA]</scope>
    <source>
        <strain evidence="1">OLB20</strain>
    </source>
</reference>
<comment type="caution">
    <text evidence="1">The sequence shown here is derived from an EMBL/GenBank/DDBJ whole genome shotgun (WGS) entry which is preliminary data.</text>
</comment>
<protein>
    <submittedName>
        <fullName evidence="1">Uncharacterized protein</fullName>
    </submittedName>
</protein>
<name>A0A136LXQ3_9BACT</name>
<gene>
    <name evidence="1" type="ORF">TR69_WS6001000447</name>
</gene>
<evidence type="ECO:0000313" key="1">
    <source>
        <dbReference type="EMBL" id="KXK26444.1"/>
    </source>
</evidence>
<dbReference type="STRING" id="1617426.TR69_WS6001000447"/>
<organism evidence="1 2">
    <name type="scientific">candidate division WS6 bacterium OLB20</name>
    <dbReference type="NCBI Taxonomy" id="1617426"/>
    <lineage>
        <taxon>Bacteria</taxon>
        <taxon>Candidatus Dojkabacteria</taxon>
    </lineage>
</organism>
<dbReference type="Proteomes" id="UP000070457">
    <property type="component" value="Unassembled WGS sequence"/>
</dbReference>
<accession>A0A136LXQ3</accession>
<sequence length="1444" mass="149585">MRKRNALFAAAASIGLIIVLSTFLIQPAAGASYTWDGGGSDGTCGGSPGDGNKWSCALNWSSNIVPGPLDNAVFNNTSTKDAVIDSGFGGTITNLSVNSGYTGTITQQRSLSVANLNIFSGIFNASSHGISTTSTFSVNSGTFNGSSGDLTVGNSLSVLNGTYNAPTGTTDVALNMTLSGGSYTSSGGIVEVGQTLSISGTANVNFGNHTAVYLDYTGLGFNMASGSPTFTAPSATMSVFGHFTKTAGTFNHNNGTVAFTTATSRDITCTGDFFNVATFNNLGGYTILSGCTVRLGNNPTATGGLVLDGGVITGTGTFTADDLSFYSGGNGITGFSSLIVEGTFSTNGGTANLSSMTSATFNGGFFAQSGAFTAPTNGTIYFNGPFAQFNGGSYSESNTSYVFDNGIGENTEVSGFGLSDVTFSHEGTVDYTTNYFVVGANPVSTGSLVLRNINTFGSGTFTINGDLTFFGAPNVSQFSAITVNGDFSATQGSPDLTGTTLDVDGDFTVTHGNLTLPASTTIGGDVYLGPGSGSLNHANNGTVTLDGVAQTIFGPDVMTDYEDKFTFYNLTKTVSSADTLSIAVPGEVVVEGTLTLQGASGNLLTLASDTPGTRAYLRTLGSETLSHLNVQDIQQTYYYEIEASGGTVTDLGNNAGWDFTGTTQATPENIYVLANYDDEIYLVDTVDGTLLDTQTVTLAGKTVLWHNGMVRHPVTCTPYALITIDGQTGRSLVTLDPSTGVATEIGDTGKLFGGIAFAPDGTLYGITGVGEADQPESLYLLDPSDASSTYLTDLADGDGSDTLVYNYDTNHLLHMTGLPDPDLGSLNVRQINRETYATTPVAFSGIAHNNDYIYAAFYNQAEQTYMLSQYQYMVRVTDDVGLSYTRTNQNWSGKGIIGENCEANQIVNLSPALSAADLATGLEVNSPNTAYSRPGRTIRLTDSSRLLADIPTDLTDDRDWSSISAGISISQGKSFAHNVTTAPGTGSSYSLYIPIPGGTSSSSVVICPDATNLTEVTTDCSNGVTFMDGQTQSVSGDSVTVTKISYQGNEYWRAEGVTGTGGISLFDDYALKDTLTRLQVSTASDHAIQFGSVNNTNTSGDTIIVDFDDAWDSSAITLSDVDLEDDGVDKTLAAAPGADIWGLSINTSTSTFTFTAPTSGTDYIAASSNLDLKIGTNADGGTNQMVNPATVNSYEISIIITNSSGTETGEIEVPVIDDDTVNVSGYIDTFISFDIDTSDTDEDCDAAGGTSPCNSHGGANDSSGYVIDLGEMNTSSVNDSGDTVVHADGLSGAINYVFFDLSTNADGGAIVTVRSLNGALDGPGSSQIPSVASGSEVQITSGSSLYGINSFGGLVNTAVTGASTIHADCDGTGGNDYYCDVPTVAGEIFNTSGNPIDSLRIQWEIGASPGAQNATGTYTDELTFIATATFLDPFHKSLLLFSYN</sequence>